<dbReference type="FunCoup" id="A0A8V0Z4R7">
    <property type="interactions" value="304"/>
</dbReference>
<dbReference type="Proteomes" id="UP000000539">
    <property type="component" value="Chromosome 4"/>
</dbReference>
<name>A0A8V0Z4R7_CHICK</name>
<dbReference type="Pfam" id="PF01632">
    <property type="entry name" value="Ribosomal_L35p"/>
    <property type="match status" value="1"/>
</dbReference>
<comment type="subcellular location">
    <subcellularLocation>
        <location evidence="1">Mitochondrion</location>
    </subcellularLocation>
</comment>
<dbReference type="GeneTree" id="ENSGT00390000007547"/>
<reference evidence="9" key="3">
    <citation type="submission" date="2025-09" db="UniProtKB">
        <authorList>
            <consortium name="Ensembl"/>
        </authorList>
    </citation>
    <scope>IDENTIFICATION</scope>
    <source>
        <strain evidence="9">broiler</strain>
    </source>
</reference>
<keyword evidence="6" id="KW-0687">Ribonucleoprotein</keyword>
<sequence length="287" mass="32291">MAAAAAARGVLAGMLRPLARWAPLAAWRTASVRCCHSPARAATPLGKPLSLRIVPGGGSSALLSRLTPLLPSILEQPVRPLTYYGLRKGKRKSVKAVVKRFLRLHNGLWVRRKSGYKKKLWKKSTAQKKRLREFVLCNRTQCKLLDKMTTSFWKRRNCEVDSLGPPLYHHRMSWVEKDRNDHLVSTPCCVQCCQPADQAAQSHIQPDLQCLQGWGIHSLLGQPVPVHHHTLCEKLLPNIQPKPPLSQFKTIPPCPITIHPCKQLYPPLFIRSLQMLEGHNEVSSGKF</sequence>
<evidence type="ECO:0000256" key="4">
    <source>
        <dbReference type="ARBA" id="ARBA00022980"/>
    </source>
</evidence>
<dbReference type="OrthoDB" id="5847109at2759"/>
<evidence type="ECO:0000313" key="10">
    <source>
        <dbReference type="Proteomes" id="UP000000539"/>
    </source>
</evidence>
<reference evidence="9" key="2">
    <citation type="submission" date="2025-08" db="UniProtKB">
        <authorList>
            <consortium name="Ensembl"/>
        </authorList>
    </citation>
    <scope>IDENTIFICATION</scope>
    <source>
        <strain evidence="9">broiler</strain>
    </source>
</reference>
<evidence type="ECO:0000256" key="1">
    <source>
        <dbReference type="ARBA" id="ARBA00004173"/>
    </source>
</evidence>
<evidence type="ECO:0000256" key="3">
    <source>
        <dbReference type="ARBA" id="ARBA00022946"/>
    </source>
</evidence>
<dbReference type="GO" id="GO:0005840">
    <property type="term" value="C:ribosome"/>
    <property type="evidence" value="ECO:0007669"/>
    <property type="project" value="UniProtKB-KW"/>
</dbReference>
<keyword evidence="10" id="KW-1185">Reference proteome</keyword>
<accession>A0A8V0Z4R7</accession>
<evidence type="ECO:0000256" key="5">
    <source>
        <dbReference type="ARBA" id="ARBA00023128"/>
    </source>
</evidence>
<dbReference type="GO" id="GO:0006412">
    <property type="term" value="P:translation"/>
    <property type="evidence" value="ECO:0007669"/>
    <property type="project" value="InterPro"/>
</dbReference>
<dbReference type="PANTHER" id="PTHR15909:SF0">
    <property type="entry name" value="LARGE RIBOSOMAL SUBUNIT PROTEIN BL35M"/>
    <property type="match status" value="1"/>
</dbReference>
<evidence type="ECO:0000256" key="7">
    <source>
        <dbReference type="ARBA" id="ARBA00035273"/>
    </source>
</evidence>
<dbReference type="AlphaFoldDB" id="A0A8V0Z4R7"/>
<keyword evidence="4" id="KW-0689">Ribosomal protein</keyword>
<comment type="similarity">
    <text evidence="2">Belongs to the bacterial ribosomal protein bL35 family.</text>
</comment>
<dbReference type="GO" id="GO:0003735">
    <property type="term" value="F:structural constituent of ribosome"/>
    <property type="evidence" value="ECO:0007669"/>
    <property type="project" value="InterPro"/>
</dbReference>
<evidence type="ECO:0000313" key="9">
    <source>
        <dbReference type="Ensembl" id="ENSGALP00010025515.1"/>
    </source>
</evidence>
<dbReference type="GO" id="GO:0005739">
    <property type="term" value="C:mitochondrion"/>
    <property type="evidence" value="ECO:0000318"/>
    <property type="project" value="GO_Central"/>
</dbReference>
<dbReference type="InterPro" id="IPR019338">
    <property type="entry name" value="Ribosomal_bL35m"/>
</dbReference>
<organism evidence="9 10">
    <name type="scientific">Gallus gallus</name>
    <name type="common">Chicken</name>
    <dbReference type="NCBI Taxonomy" id="9031"/>
    <lineage>
        <taxon>Eukaryota</taxon>
        <taxon>Metazoa</taxon>
        <taxon>Chordata</taxon>
        <taxon>Craniata</taxon>
        <taxon>Vertebrata</taxon>
        <taxon>Euteleostomi</taxon>
        <taxon>Archelosauria</taxon>
        <taxon>Archosauria</taxon>
        <taxon>Dinosauria</taxon>
        <taxon>Saurischia</taxon>
        <taxon>Theropoda</taxon>
        <taxon>Coelurosauria</taxon>
        <taxon>Aves</taxon>
        <taxon>Neognathae</taxon>
        <taxon>Galloanserae</taxon>
        <taxon>Galliformes</taxon>
        <taxon>Phasianidae</taxon>
        <taxon>Phasianinae</taxon>
        <taxon>Gallus</taxon>
    </lineage>
</organism>
<proteinExistence type="inferred from homology"/>
<dbReference type="InterPro" id="IPR037229">
    <property type="entry name" value="Ribosomal_bL35_sf"/>
</dbReference>
<protein>
    <recommendedName>
        <fullName evidence="7">Large ribosomal subunit protein bL35m</fullName>
    </recommendedName>
    <alternativeName>
        <fullName evidence="8">39S ribosomal protein L35, mitochondrial</fullName>
    </alternativeName>
</protein>
<evidence type="ECO:0000256" key="6">
    <source>
        <dbReference type="ARBA" id="ARBA00023274"/>
    </source>
</evidence>
<dbReference type="GO" id="GO:1990904">
    <property type="term" value="C:ribonucleoprotein complex"/>
    <property type="evidence" value="ECO:0007669"/>
    <property type="project" value="UniProtKB-KW"/>
</dbReference>
<evidence type="ECO:0000256" key="8">
    <source>
        <dbReference type="ARBA" id="ARBA00035418"/>
    </source>
</evidence>
<keyword evidence="3" id="KW-0809">Transit peptide</keyword>
<dbReference type="Gene3D" id="4.10.410.60">
    <property type="match status" value="1"/>
</dbReference>
<gene>
    <name evidence="9" type="primary">MRPL35</name>
</gene>
<keyword evidence="5" id="KW-0496">Mitochondrion</keyword>
<reference evidence="9" key="1">
    <citation type="submission" date="2020-11" db="EMBL/GenBank/DDBJ databases">
        <title>Gallus gallus (Chicken) genome, bGalGal1, GRCg7b, maternal haplotype autosomes + Z &amp; W.</title>
        <authorList>
            <person name="Warren W."/>
            <person name="Formenti G."/>
            <person name="Fedrigo O."/>
            <person name="Haase B."/>
            <person name="Mountcastle J."/>
            <person name="Balacco J."/>
            <person name="Tracey A."/>
            <person name="Schneider V."/>
            <person name="Okimoto R."/>
            <person name="Cheng H."/>
            <person name="Hawken R."/>
            <person name="Howe K."/>
            <person name="Jarvis E.D."/>
        </authorList>
    </citation>
    <scope>NUCLEOTIDE SEQUENCE [LARGE SCALE GENOMIC DNA]</scope>
    <source>
        <strain evidence="9">Broiler</strain>
    </source>
</reference>
<dbReference type="PANTHER" id="PTHR15909">
    <property type="entry name" value="39S RIBOSOMAL PROTEIN L35, MITOCHONDRIAL"/>
    <property type="match status" value="1"/>
</dbReference>
<dbReference type="InterPro" id="IPR021137">
    <property type="entry name" value="Ribosomal_bL35-like"/>
</dbReference>
<evidence type="ECO:0000256" key="2">
    <source>
        <dbReference type="ARBA" id="ARBA00006598"/>
    </source>
</evidence>
<dbReference type="Ensembl" id="ENSGALT00010043025.1">
    <property type="protein sequence ID" value="ENSGALP00010025515.1"/>
    <property type="gene ID" value="ENSGALG00010017807.1"/>
</dbReference>
<dbReference type="SUPFAM" id="SSF143034">
    <property type="entry name" value="L35p-like"/>
    <property type="match status" value="1"/>
</dbReference>